<dbReference type="InterPro" id="IPR002645">
    <property type="entry name" value="STAS_dom"/>
</dbReference>
<sequence>MLDLRALSFIDSSGIRALLRLTTQIRHDVRLRLVPGPPRVQRVSNSPA</sequence>
<dbReference type="Pfam" id="PF01740">
    <property type="entry name" value="STAS"/>
    <property type="match status" value="1"/>
</dbReference>
<name>A0A9X3S8W6_9ACTN</name>
<dbReference type="PROSITE" id="PS50801">
    <property type="entry name" value="STAS"/>
    <property type="match status" value="1"/>
</dbReference>
<reference evidence="2" key="1">
    <citation type="submission" date="2022-10" db="EMBL/GenBank/DDBJ databases">
        <title>The WGS of Solirubrobacter ginsenosidimutans DSM 21036.</title>
        <authorList>
            <person name="Jiang Z."/>
        </authorList>
    </citation>
    <scope>NUCLEOTIDE SEQUENCE</scope>
    <source>
        <strain evidence="2">DSM 21036</strain>
    </source>
</reference>
<dbReference type="CDD" id="cd07043">
    <property type="entry name" value="STAS_anti-anti-sigma_factors"/>
    <property type="match status" value="1"/>
</dbReference>
<protein>
    <submittedName>
        <fullName evidence="2">STAS domain-containing protein</fullName>
    </submittedName>
</protein>
<evidence type="ECO:0000313" key="3">
    <source>
        <dbReference type="Proteomes" id="UP001149140"/>
    </source>
</evidence>
<keyword evidence="3" id="KW-1185">Reference proteome</keyword>
<accession>A0A9X3S8W6</accession>
<dbReference type="Gene3D" id="3.30.750.24">
    <property type="entry name" value="STAS domain"/>
    <property type="match status" value="1"/>
</dbReference>
<dbReference type="Proteomes" id="UP001149140">
    <property type="component" value="Unassembled WGS sequence"/>
</dbReference>
<evidence type="ECO:0000313" key="2">
    <source>
        <dbReference type="EMBL" id="MDA0167326.1"/>
    </source>
</evidence>
<evidence type="ECO:0000259" key="1">
    <source>
        <dbReference type="PROSITE" id="PS50801"/>
    </source>
</evidence>
<dbReference type="RefSeq" id="WP_372518149.1">
    <property type="nucleotide sequence ID" value="NZ_JAPDOD010000101.1"/>
</dbReference>
<dbReference type="EMBL" id="JAPDOD010000101">
    <property type="protein sequence ID" value="MDA0167326.1"/>
    <property type="molecule type" value="Genomic_DNA"/>
</dbReference>
<dbReference type="InterPro" id="IPR036513">
    <property type="entry name" value="STAS_dom_sf"/>
</dbReference>
<dbReference type="AlphaFoldDB" id="A0A9X3S8W6"/>
<feature type="domain" description="STAS" evidence="1">
    <location>
        <begin position="1"/>
        <end position="48"/>
    </location>
</feature>
<proteinExistence type="predicted"/>
<gene>
    <name evidence="2" type="ORF">OM076_44105</name>
</gene>
<organism evidence="2 3">
    <name type="scientific">Solirubrobacter ginsenosidimutans</name>
    <dbReference type="NCBI Taxonomy" id="490573"/>
    <lineage>
        <taxon>Bacteria</taxon>
        <taxon>Bacillati</taxon>
        <taxon>Actinomycetota</taxon>
        <taxon>Thermoleophilia</taxon>
        <taxon>Solirubrobacterales</taxon>
        <taxon>Solirubrobacteraceae</taxon>
        <taxon>Solirubrobacter</taxon>
    </lineage>
</organism>
<comment type="caution">
    <text evidence="2">The sequence shown here is derived from an EMBL/GenBank/DDBJ whole genome shotgun (WGS) entry which is preliminary data.</text>
</comment>
<dbReference type="SUPFAM" id="SSF52091">
    <property type="entry name" value="SpoIIaa-like"/>
    <property type="match status" value="1"/>
</dbReference>